<protein>
    <submittedName>
        <fullName evidence="1">Uncharacterized protein</fullName>
    </submittedName>
</protein>
<reference evidence="1" key="1">
    <citation type="submission" date="2018-02" db="EMBL/GenBank/DDBJ databases">
        <title>Rhizophora mucronata_Transcriptome.</title>
        <authorList>
            <person name="Meera S.P."/>
            <person name="Sreeshan A."/>
            <person name="Augustine A."/>
        </authorList>
    </citation>
    <scope>NUCLEOTIDE SEQUENCE</scope>
    <source>
        <tissue evidence="1">Leaf</tissue>
    </source>
</reference>
<accession>A0A2P2QMU0</accession>
<organism evidence="1">
    <name type="scientific">Rhizophora mucronata</name>
    <name type="common">Asiatic mangrove</name>
    <dbReference type="NCBI Taxonomy" id="61149"/>
    <lineage>
        <taxon>Eukaryota</taxon>
        <taxon>Viridiplantae</taxon>
        <taxon>Streptophyta</taxon>
        <taxon>Embryophyta</taxon>
        <taxon>Tracheophyta</taxon>
        <taxon>Spermatophyta</taxon>
        <taxon>Magnoliopsida</taxon>
        <taxon>eudicotyledons</taxon>
        <taxon>Gunneridae</taxon>
        <taxon>Pentapetalae</taxon>
        <taxon>rosids</taxon>
        <taxon>fabids</taxon>
        <taxon>Malpighiales</taxon>
        <taxon>Rhizophoraceae</taxon>
        <taxon>Rhizophora</taxon>
    </lineage>
</organism>
<evidence type="ECO:0000313" key="1">
    <source>
        <dbReference type="EMBL" id="MBX68225.1"/>
    </source>
</evidence>
<dbReference type="EMBL" id="GGEC01087741">
    <property type="protein sequence ID" value="MBX68225.1"/>
    <property type="molecule type" value="Transcribed_RNA"/>
</dbReference>
<sequence length="14" mass="1681">MLGLEIYTRSSWPK</sequence>
<name>A0A2P2QMU0_RHIMU</name>
<proteinExistence type="predicted"/>